<dbReference type="InterPro" id="IPR013106">
    <property type="entry name" value="Ig_V-set"/>
</dbReference>
<evidence type="ECO:0000256" key="2">
    <source>
        <dbReference type="ARBA" id="ARBA00023130"/>
    </source>
</evidence>
<evidence type="ECO:0000256" key="1">
    <source>
        <dbReference type="ARBA" id="ARBA00022859"/>
    </source>
</evidence>
<dbReference type="AlphaFoldDB" id="A0A091DQS7"/>
<evidence type="ECO:0000256" key="3">
    <source>
        <dbReference type="ARBA" id="ARBA00043265"/>
    </source>
</evidence>
<dbReference type="InterPro" id="IPR003599">
    <property type="entry name" value="Ig_sub"/>
</dbReference>
<dbReference type="FunFam" id="2.60.40.10:FF:001878">
    <property type="entry name" value="Immunoglobulin heavy variable 1-4"/>
    <property type="match status" value="1"/>
</dbReference>
<dbReference type="Gene3D" id="2.60.40.10">
    <property type="entry name" value="Immunoglobulins"/>
    <property type="match status" value="1"/>
</dbReference>
<dbReference type="GO" id="GO:0019814">
    <property type="term" value="C:immunoglobulin complex"/>
    <property type="evidence" value="ECO:0007669"/>
    <property type="project" value="UniProtKB-KW"/>
</dbReference>
<keyword evidence="1" id="KW-0391">Immunity</keyword>
<dbReference type="InterPro" id="IPR036179">
    <property type="entry name" value="Ig-like_dom_sf"/>
</dbReference>
<keyword evidence="3" id="KW-1280">Immunoglobulin</keyword>
<dbReference type="Proteomes" id="UP000028990">
    <property type="component" value="Unassembled WGS sequence"/>
</dbReference>
<dbReference type="SUPFAM" id="SSF48726">
    <property type="entry name" value="Immunoglobulin"/>
    <property type="match status" value="1"/>
</dbReference>
<dbReference type="EMBL" id="KN122090">
    <property type="protein sequence ID" value="KFO33432.1"/>
    <property type="molecule type" value="Genomic_DNA"/>
</dbReference>
<dbReference type="InterPro" id="IPR050199">
    <property type="entry name" value="IgHV"/>
</dbReference>
<evidence type="ECO:0000313" key="6">
    <source>
        <dbReference type="Proteomes" id="UP000028990"/>
    </source>
</evidence>
<proteinExistence type="predicted"/>
<name>A0A091DQS7_FUKDA</name>
<accession>A0A091DQS7</accession>
<dbReference type="SMART" id="SM00406">
    <property type="entry name" value="IGv"/>
    <property type="match status" value="1"/>
</dbReference>
<dbReference type="InterPro" id="IPR013783">
    <property type="entry name" value="Ig-like_fold"/>
</dbReference>
<dbReference type="InterPro" id="IPR007110">
    <property type="entry name" value="Ig-like_dom"/>
</dbReference>
<keyword evidence="2" id="KW-1064">Adaptive immunity</keyword>
<gene>
    <name evidence="5" type="ORF">H920_05168</name>
</gene>
<dbReference type="Pfam" id="PF07686">
    <property type="entry name" value="V-set"/>
    <property type="match status" value="1"/>
</dbReference>
<dbReference type="PANTHER" id="PTHR23266">
    <property type="entry name" value="IMMUNOGLOBULIN HEAVY CHAIN"/>
    <property type="match status" value="1"/>
</dbReference>
<feature type="domain" description="Ig-like" evidence="4">
    <location>
        <begin position="34"/>
        <end position="134"/>
    </location>
</feature>
<evidence type="ECO:0000313" key="5">
    <source>
        <dbReference type="EMBL" id="KFO33432.1"/>
    </source>
</evidence>
<reference evidence="5 6" key="1">
    <citation type="submission" date="2013-11" db="EMBL/GenBank/DDBJ databases">
        <title>The Damaraland mole rat (Fukomys damarensis) genome and evolution of African mole rats.</title>
        <authorList>
            <person name="Gladyshev V.N."/>
            <person name="Fang X."/>
        </authorList>
    </citation>
    <scope>NUCLEOTIDE SEQUENCE [LARGE SCALE GENOMIC DNA]</scope>
    <source>
        <tissue evidence="5">Liver</tissue>
    </source>
</reference>
<dbReference type="PROSITE" id="PS50835">
    <property type="entry name" value="IG_LIKE"/>
    <property type="match status" value="1"/>
</dbReference>
<dbReference type="GO" id="GO:0002250">
    <property type="term" value="P:adaptive immune response"/>
    <property type="evidence" value="ECO:0007669"/>
    <property type="project" value="UniProtKB-KW"/>
</dbReference>
<sequence>MKSQTWLSNPSLPSQEPSESMESLVLLLCLVAAPCCVLSQVQLKESGPGLVKPSETLSLTCTVSGFSFTDYAVTWVRQPPGKGLEWIGVIGSSGNTEYNSALQSRVSIGRDTSKSQVSLSLSSLRSEDTAVYYCAGDTVMGNQCEPRCKPPCRGSQDDRGQAGHTELLSGPGTGAGSWVCFAVRVCGFLFLSPTLLKNFFSVGFYRLWIFKKCTFFLMSTCLQ</sequence>
<protein>
    <submittedName>
        <fullName evidence="5">Ig heavy chain V region PJ14</fullName>
    </submittedName>
</protein>
<organism evidence="5 6">
    <name type="scientific">Fukomys damarensis</name>
    <name type="common">Damaraland mole rat</name>
    <name type="synonym">Cryptomys damarensis</name>
    <dbReference type="NCBI Taxonomy" id="885580"/>
    <lineage>
        <taxon>Eukaryota</taxon>
        <taxon>Metazoa</taxon>
        <taxon>Chordata</taxon>
        <taxon>Craniata</taxon>
        <taxon>Vertebrata</taxon>
        <taxon>Euteleostomi</taxon>
        <taxon>Mammalia</taxon>
        <taxon>Eutheria</taxon>
        <taxon>Euarchontoglires</taxon>
        <taxon>Glires</taxon>
        <taxon>Rodentia</taxon>
        <taxon>Hystricomorpha</taxon>
        <taxon>Bathyergidae</taxon>
        <taxon>Fukomys</taxon>
    </lineage>
</organism>
<evidence type="ECO:0000259" key="4">
    <source>
        <dbReference type="PROSITE" id="PS50835"/>
    </source>
</evidence>
<dbReference type="GO" id="GO:0005576">
    <property type="term" value="C:extracellular region"/>
    <property type="evidence" value="ECO:0007669"/>
    <property type="project" value="UniProtKB-ARBA"/>
</dbReference>
<keyword evidence="6" id="KW-1185">Reference proteome</keyword>
<dbReference type="SMART" id="SM00409">
    <property type="entry name" value="IG"/>
    <property type="match status" value="1"/>
</dbReference>